<dbReference type="Proteomes" id="UP000016505">
    <property type="component" value="Chromosome I"/>
</dbReference>
<dbReference type="InterPro" id="IPR011990">
    <property type="entry name" value="TPR-like_helical_dom_sf"/>
</dbReference>
<sequence length="441" mass="49917">MIKQLLRNLLCSYLALISFSSLAQSNDEYDNLLIELQKLVSEKKYTQAYEKSNSEFQYLGEPVYDFLLGVSALKTGNAAPAVFAFERVVENNPRWYEARLYLVRAYLTVNNLPAADTQALILINSPNTPNNIKSSAQSLLDTTTLKKQEAGRSYKQNIELALGVDGNVNAGTAENTIIIPNIGEFLLSPESKSTQDNYARLNYRGKYSHPIDQKSLITLSVNTGWYKFAELSQYDRINAHINAAYQYKQNDISWFAQVSTTPLMLDGDLYRTESALTAGASYKLNKQVNLFSSATAGVLNNRFDEKLNNSFYAINAGASYATKQWFQSLSVNAKNEEADITEGEFNSRNITSLYYQVNTQLAQHWQLLSLAGYQWINYKDDHPLFLQERADNLFMLSTSVRYLVNRDLAIQLAANYQDKSSNISLFEYDRLDINLSASYSF</sequence>
<name>A0A290RZK2_9GAMM</name>
<keyword evidence="1" id="KW-0732">Signal</keyword>
<feature type="signal peptide" evidence="1">
    <location>
        <begin position="1"/>
        <end position="23"/>
    </location>
</feature>
<dbReference type="RefSeq" id="WP_010554132.1">
    <property type="nucleotide sequence ID" value="NZ_CP011025.1"/>
</dbReference>
<proteinExistence type="predicted"/>
<evidence type="ECO:0000256" key="1">
    <source>
        <dbReference type="SAM" id="SignalP"/>
    </source>
</evidence>
<evidence type="ECO:0000313" key="2">
    <source>
        <dbReference type="EMBL" id="ATC85269.1"/>
    </source>
</evidence>
<evidence type="ECO:0008006" key="4">
    <source>
        <dbReference type="Google" id="ProtNLM"/>
    </source>
</evidence>
<dbReference type="OrthoDB" id="5614121at2"/>
<protein>
    <recommendedName>
        <fullName evidence="4">Protein containing tetratricopeptide repeat</fullName>
    </recommendedName>
</protein>
<reference evidence="2 3" key="1">
    <citation type="journal article" date="2012" name="J. Bacteriol.">
        <title>Genome sequences of type strains of seven species of the marine bacterium Pseudoalteromonas.</title>
        <authorList>
            <person name="Xie B.B."/>
            <person name="Shu Y.L."/>
            <person name="Qin Q.L."/>
            <person name="Rong J.C."/>
            <person name="Zhang X.Y."/>
            <person name="Chen X.L."/>
            <person name="Shi M."/>
            <person name="He H.L."/>
            <person name="Zhou B.C."/>
            <person name="Zhang Y.Z."/>
        </authorList>
    </citation>
    <scope>NUCLEOTIDE SEQUENCE [LARGE SCALE GENOMIC DNA]</scope>
    <source>
        <strain evidence="2 3">A 37-1-2</strain>
    </source>
</reference>
<dbReference type="SUPFAM" id="SSF48452">
    <property type="entry name" value="TPR-like"/>
    <property type="match status" value="1"/>
</dbReference>
<evidence type="ECO:0000313" key="3">
    <source>
        <dbReference type="Proteomes" id="UP000016505"/>
    </source>
</evidence>
<dbReference type="AlphaFoldDB" id="A0A290RZK2"/>
<dbReference type="EMBL" id="CP011025">
    <property type="protein sequence ID" value="ATC85269.1"/>
    <property type="molecule type" value="Genomic_DNA"/>
</dbReference>
<dbReference type="KEGG" id="part:PARC_a0546"/>
<organism evidence="2 3">
    <name type="scientific">Pseudoalteromonas arctica A 37-1-2</name>
    <dbReference type="NCBI Taxonomy" id="1117313"/>
    <lineage>
        <taxon>Bacteria</taxon>
        <taxon>Pseudomonadati</taxon>
        <taxon>Pseudomonadota</taxon>
        <taxon>Gammaproteobacteria</taxon>
        <taxon>Alteromonadales</taxon>
        <taxon>Pseudoalteromonadaceae</taxon>
        <taxon>Pseudoalteromonas</taxon>
    </lineage>
</organism>
<accession>A0A290RZK2</accession>
<gene>
    <name evidence="2" type="ORF">PARC_a0546</name>
</gene>
<feature type="chain" id="PRO_5012448534" description="Protein containing tetratricopeptide repeat" evidence="1">
    <location>
        <begin position="24"/>
        <end position="441"/>
    </location>
</feature>
<dbReference type="Gene3D" id="1.25.40.10">
    <property type="entry name" value="Tetratricopeptide repeat domain"/>
    <property type="match status" value="1"/>
</dbReference>